<comment type="caution">
    <text evidence="7">The sequence shown here is derived from an EMBL/GenBank/DDBJ whole genome shotgun (WGS) entry which is preliminary data.</text>
</comment>
<dbReference type="PROSITE" id="PS00616">
    <property type="entry name" value="HIS_ACID_PHOSPHAT_1"/>
    <property type="match status" value="1"/>
</dbReference>
<dbReference type="FunFam" id="3.40.50.1240:FF:000030">
    <property type="entry name" value="Lysophosphatidic acid phosphatase type 6"/>
    <property type="match status" value="1"/>
</dbReference>
<dbReference type="GO" id="GO:0005739">
    <property type="term" value="C:mitochondrion"/>
    <property type="evidence" value="ECO:0007669"/>
    <property type="project" value="TreeGrafter"/>
</dbReference>
<evidence type="ECO:0000256" key="6">
    <source>
        <dbReference type="ARBA" id="ARBA00071693"/>
    </source>
</evidence>
<comment type="catalytic activity">
    <reaction evidence="1">
        <text>1-(9Z-octadecenoyl)-sn-glycero-3-phosphate + H2O = 1-(9Z-octadecenoyl)-sn-glycerol + phosphate</text>
        <dbReference type="Rhea" id="RHEA:39835"/>
        <dbReference type="ChEBI" id="CHEBI:15377"/>
        <dbReference type="ChEBI" id="CHEBI:43474"/>
        <dbReference type="ChEBI" id="CHEBI:74544"/>
        <dbReference type="ChEBI" id="CHEBI:75757"/>
    </reaction>
    <physiologicalReaction direction="left-to-right" evidence="1">
        <dbReference type="Rhea" id="RHEA:39836"/>
    </physiologicalReaction>
</comment>
<evidence type="ECO:0000256" key="3">
    <source>
        <dbReference type="ARBA" id="ARBA00012646"/>
    </source>
</evidence>
<dbReference type="AlphaFoldDB" id="A0AAV7NBK9"/>
<comment type="catalytic activity">
    <reaction evidence="4">
        <text>a phosphate monoester + H2O = an alcohol + phosphate</text>
        <dbReference type="Rhea" id="RHEA:15017"/>
        <dbReference type="ChEBI" id="CHEBI:15377"/>
        <dbReference type="ChEBI" id="CHEBI:30879"/>
        <dbReference type="ChEBI" id="CHEBI:43474"/>
        <dbReference type="ChEBI" id="CHEBI:67140"/>
        <dbReference type="EC" id="3.1.3.2"/>
    </reaction>
    <physiologicalReaction direction="left-to-right" evidence="4">
        <dbReference type="Rhea" id="RHEA:15018"/>
    </physiologicalReaction>
</comment>
<dbReference type="EMBL" id="JANPWB010000012">
    <property type="protein sequence ID" value="KAJ1112829.1"/>
    <property type="molecule type" value="Genomic_DNA"/>
</dbReference>
<gene>
    <name evidence="7" type="ORF">NDU88_001090</name>
</gene>
<evidence type="ECO:0000256" key="5">
    <source>
        <dbReference type="ARBA" id="ARBA00053526"/>
    </source>
</evidence>
<evidence type="ECO:0000313" key="8">
    <source>
        <dbReference type="Proteomes" id="UP001066276"/>
    </source>
</evidence>
<dbReference type="PANTHER" id="PTHR11567:SF202">
    <property type="entry name" value="LYSOPHOSPHATIDIC ACID PHOSPHATASE TYPE 6"/>
    <property type="match status" value="1"/>
</dbReference>
<dbReference type="InterPro" id="IPR050645">
    <property type="entry name" value="Histidine_acid_phosphatase"/>
</dbReference>
<dbReference type="EC" id="3.1.3.2" evidence="3"/>
<comment type="similarity">
    <text evidence="2">Belongs to the histidine acid phosphatase family.</text>
</comment>
<dbReference type="SUPFAM" id="SSF53254">
    <property type="entry name" value="Phosphoglycerate mutase-like"/>
    <property type="match status" value="1"/>
</dbReference>
<protein>
    <recommendedName>
        <fullName evidence="6">Lysophosphatidic acid phosphatase type 6</fullName>
        <ecNumber evidence="3">3.1.3.2</ecNumber>
    </recommendedName>
</protein>
<dbReference type="PANTHER" id="PTHR11567">
    <property type="entry name" value="ACID PHOSPHATASE-RELATED"/>
    <property type="match status" value="1"/>
</dbReference>
<proteinExistence type="inferred from homology"/>
<evidence type="ECO:0000313" key="7">
    <source>
        <dbReference type="EMBL" id="KAJ1112829.1"/>
    </source>
</evidence>
<accession>A0AAV7NBK9</accession>
<dbReference type="Gene3D" id="3.40.50.1240">
    <property type="entry name" value="Phosphoglycerate mutase-like"/>
    <property type="match status" value="1"/>
</dbReference>
<dbReference type="InterPro" id="IPR033379">
    <property type="entry name" value="Acid_Pase_AS"/>
</dbReference>
<evidence type="ECO:0000256" key="2">
    <source>
        <dbReference type="ARBA" id="ARBA00005375"/>
    </source>
</evidence>
<dbReference type="Proteomes" id="UP001066276">
    <property type="component" value="Chromosome 8"/>
</dbReference>
<name>A0AAV7NBK9_PLEWA</name>
<dbReference type="CDD" id="cd07061">
    <property type="entry name" value="HP_HAP_like"/>
    <property type="match status" value="1"/>
</dbReference>
<keyword evidence="8" id="KW-1185">Reference proteome</keyword>
<evidence type="ECO:0000256" key="1">
    <source>
        <dbReference type="ARBA" id="ARBA00000235"/>
    </source>
</evidence>
<reference evidence="7" key="1">
    <citation type="journal article" date="2022" name="bioRxiv">
        <title>Sequencing and chromosome-scale assembly of the giantPleurodeles waltlgenome.</title>
        <authorList>
            <person name="Brown T."/>
            <person name="Elewa A."/>
            <person name="Iarovenko S."/>
            <person name="Subramanian E."/>
            <person name="Araus A.J."/>
            <person name="Petzold A."/>
            <person name="Susuki M."/>
            <person name="Suzuki K.-i.T."/>
            <person name="Hayashi T."/>
            <person name="Toyoda A."/>
            <person name="Oliveira C."/>
            <person name="Osipova E."/>
            <person name="Leigh N.D."/>
            <person name="Simon A."/>
            <person name="Yun M.H."/>
        </authorList>
    </citation>
    <scope>NUCLEOTIDE SEQUENCE</scope>
    <source>
        <strain evidence="7">20211129_DDA</strain>
        <tissue evidence="7">Liver</tissue>
    </source>
</reference>
<dbReference type="Pfam" id="PF00328">
    <property type="entry name" value="His_Phos_2"/>
    <property type="match status" value="1"/>
</dbReference>
<dbReference type="GO" id="GO:0052642">
    <property type="term" value="F:lysophosphatidic acid phosphatase activity"/>
    <property type="evidence" value="ECO:0007669"/>
    <property type="project" value="TreeGrafter"/>
</dbReference>
<dbReference type="InterPro" id="IPR000560">
    <property type="entry name" value="His_Pase_clade-2"/>
</dbReference>
<organism evidence="7 8">
    <name type="scientific">Pleurodeles waltl</name>
    <name type="common">Iberian ribbed newt</name>
    <dbReference type="NCBI Taxonomy" id="8319"/>
    <lineage>
        <taxon>Eukaryota</taxon>
        <taxon>Metazoa</taxon>
        <taxon>Chordata</taxon>
        <taxon>Craniata</taxon>
        <taxon>Vertebrata</taxon>
        <taxon>Euteleostomi</taxon>
        <taxon>Amphibia</taxon>
        <taxon>Batrachia</taxon>
        <taxon>Caudata</taxon>
        <taxon>Salamandroidea</taxon>
        <taxon>Salamandridae</taxon>
        <taxon>Pleurodelinae</taxon>
        <taxon>Pleurodeles</taxon>
    </lineage>
</organism>
<dbReference type="InterPro" id="IPR029033">
    <property type="entry name" value="His_PPase_superfam"/>
</dbReference>
<comment type="function">
    <text evidence="5">Hydrolyzes lysophosphatidic acid (LPA) containing a medium length fatty acid chain to the corresponding monoacylglycerol. Has highest activity with lysophosphatidic acid containing myristate (C14:0), monounsaturated oleate (C18:1) or palmitate (C16:0), and lower activity with C18:0 and C6:0 lysophosphatidic acid.</text>
</comment>
<dbReference type="GO" id="GO:2001311">
    <property type="term" value="P:lysobisphosphatidic acid metabolic process"/>
    <property type="evidence" value="ECO:0007669"/>
    <property type="project" value="TreeGrafter"/>
</dbReference>
<dbReference type="GO" id="GO:0003993">
    <property type="term" value="F:acid phosphatase activity"/>
    <property type="evidence" value="ECO:0007669"/>
    <property type="project" value="UniProtKB-EC"/>
</dbReference>
<evidence type="ECO:0000256" key="4">
    <source>
        <dbReference type="ARBA" id="ARBA00033695"/>
    </source>
</evidence>
<sequence length="431" mass="50021">MGIWTRVGLLGSMFYYMHRKRTVYADHVGGGEKRRRDRDDHWRDGTNRFHDYELKLVQVMFRHGARTPLKPIPHKEQVEWPSSILDAPERTQFNYIVTSLTGGPQPPSSLEERYRSTTLKGGTFAGQLTTVGMMQMFRLGERLRQSYVEEQNFLSPVFKPSEVFVRSTNVVRNMESTRCLLAGLFQQKQDGPVTVVTTETMNEILYPNYDSCRGLKQLTKNRMSDASMQPGMSDELKNIQQEMGIEMDDKSGFFLLFDNLHAQEVHGLSGTPRLKKLLHRTERRVIDIVSYVMENREHLQMSVGPFLHTIQQNILEVVESSIQPKQSRKLFLYAVHDVTIIPILMALGIFDKKWPPYASNLTLELYQHKYSQEWYARLCYNGEEQVVRGCRSALCPLEDFLRAISRYILTSKEYQEICSRSDVAQEEEKKV</sequence>